<evidence type="ECO:0000313" key="1">
    <source>
        <dbReference type="EMBL" id="MCI4382936.1"/>
    </source>
</evidence>
<dbReference type="Proteomes" id="UP000829447">
    <property type="component" value="Linkage Group LG10"/>
</dbReference>
<accession>A0ACC5WVM6</accession>
<comment type="caution">
    <text evidence="1">The sequence shown here is derived from an EMBL/GenBank/DDBJ whole genome shotgun (WGS) entry which is preliminary data.</text>
</comment>
<protein>
    <submittedName>
        <fullName evidence="1">Uncharacterized protein</fullName>
    </submittedName>
</protein>
<keyword evidence="2" id="KW-1185">Reference proteome</keyword>
<name>A0ACC5WVM6_PANGG</name>
<reference evidence="1 2" key="1">
    <citation type="journal article" date="2022" name="bioRxiv">
        <title>An ancient truncated duplication of the anti-Mullerian hormone receptor type 2 gene is a potential conserved master sex determinant in the Pangasiidae catfish family.</title>
        <authorList>
            <person name="Wen M."/>
            <person name="Pan Q."/>
            <person name="Jouanno E."/>
            <person name="Montfort J."/>
            <person name="Zahm M."/>
            <person name="Cabau C."/>
            <person name="Klopp C."/>
            <person name="Iampietro C."/>
            <person name="Roques C."/>
            <person name="Bouchez O."/>
            <person name="Castinel A."/>
            <person name="Donnadieu C."/>
            <person name="Parrinello H."/>
            <person name="Poncet C."/>
            <person name="Belmonte E."/>
            <person name="Gautier V."/>
            <person name="Avarre J.-C."/>
            <person name="Dugue R."/>
            <person name="Gustiano R."/>
            <person name="Ha T.T.T."/>
            <person name="Campet M."/>
            <person name="Sriphairoj K."/>
            <person name="Ribolli J."/>
            <person name="de Almeida F.L."/>
            <person name="Desvignes T."/>
            <person name="Postlethwait J.H."/>
            <person name="Bucao C.F."/>
            <person name="Robinson-Rechavi M."/>
            <person name="Bobe J."/>
            <person name="Herpin A."/>
            <person name="Guiguen Y."/>
        </authorList>
    </citation>
    <scope>NUCLEOTIDE SEQUENCE [LARGE SCALE GENOMIC DNA]</scope>
    <source>
        <strain evidence="1">YG-Dec2019</strain>
    </source>
</reference>
<sequence length="700" mass="79070">MMVDFFWDKLHWIPQSVLYLPKQESGQGLIHLSSRTVAFRLQFVQKLLTGPKSLSWRAVANRILQTVGGWGLDKSLFLMDTKQLNLAGLPAFYQGLFKVFNHFRVQREDCPSPRWLLDEPLIHGAQLDVTSRTNPALTRALISSRTVTLRQLVELTGPDFASPNDLATRIGVKSVRVVTQLLQRWRSALMSEEHMQLRDYCAGAVRPEDGEPTLGLTIEANLSEVSGPLLGDGEKTKIALNTASGQAFYGLCVKVLNKKWLDRRVDMPWRSVLGLNNDEKPEWRTLYKPPLTKKAGDLQWRILHGIISVNAFICILNPELSKPGQRQDPIKMSSTESSVSANTSANFTTPQPYEPFLDSEFRYTLFPAFYGVVFVIGLAANAYALYVLHHMRESRAMSEMRIYMTNLTVADLLFVCVLPFWISYYSHRGKWIYSDALCRISGSLFFINTYCSVLFLTVISINRYWAVTRPLVAASSDCWKRGAITSVIVWAITLAAAAYQLAEPGIQEDKHAGVSRCFEGYHNNNSESKLPVVVIHFIIIGLFFTVFLLVVLCNVLIACALLAQPISQPRPGTGRRPHGTKRRALRMLCAVVGVFVICFVPHHIVQGPWTLGVLKMTNWSKETLQYLNDAHQVTLLLMGLNCILDPIVYCFSTRKFRMYIQDHLKKVKQGKNCSNHTSTTGLSVKIRNQSEEMSVFEQKE</sequence>
<gene>
    <name evidence="1" type="ORF">PGIGA_G00020700</name>
</gene>
<proteinExistence type="predicted"/>
<organism evidence="1 2">
    <name type="scientific">Pangasianodon gigas</name>
    <name type="common">Mekong giant catfish</name>
    <name type="synonym">Pangasius gigas</name>
    <dbReference type="NCBI Taxonomy" id="30993"/>
    <lineage>
        <taxon>Eukaryota</taxon>
        <taxon>Metazoa</taxon>
        <taxon>Chordata</taxon>
        <taxon>Craniata</taxon>
        <taxon>Vertebrata</taxon>
        <taxon>Euteleostomi</taxon>
        <taxon>Actinopterygii</taxon>
        <taxon>Neopterygii</taxon>
        <taxon>Teleostei</taxon>
        <taxon>Ostariophysi</taxon>
        <taxon>Siluriformes</taxon>
        <taxon>Pangasiidae</taxon>
        <taxon>Pangasianodon</taxon>
    </lineage>
</organism>
<evidence type="ECO:0000313" key="2">
    <source>
        <dbReference type="Proteomes" id="UP000829447"/>
    </source>
</evidence>
<dbReference type="EMBL" id="CM040463">
    <property type="protein sequence ID" value="MCI4382936.1"/>
    <property type="molecule type" value="Genomic_DNA"/>
</dbReference>